<evidence type="ECO:0000256" key="8">
    <source>
        <dbReference type="ARBA" id="ARBA00023224"/>
    </source>
</evidence>
<evidence type="ECO:0000259" key="10">
    <source>
        <dbReference type="PROSITE" id="PS50262"/>
    </source>
</evidence>
<evidence type="ECO:0000313" key="12">
    <source>
        <dbReference type="Proteomes" id="UP001175271"/>
    </source>
</evidence>
<feature type="transmembrane region" description="Helical" evidence="9">
    <location>
        <begin position="100"/>
        <end position="131"/>
    </location>
</feature>
<keyword evidence="7" id="KW-0675">Receptor</keyword>
<dbReference type="Proteomes" id="UP001175271">
    <property type="component" value="Unassembled WGS sequence"/>
</dbReference>
<evidence type="ECO:0000256" key="2">
    <source>
        <dbReference type="ARBA" id="ARBA00022475"/>
    </source>
</evidence>
<keyword evidence="4 9" id="KW-1133">Transmembrane helix</keyword>
<dbReference type="Gene3D" id="1.20.1070.10">
    <property type="entry name" value="Rhodopsin 7-helix transmembrane proteins"/>
    <property type="match status" value="1"/>
</dbReference>
<dbReference type="PROSITE" id="PS50262">
    <property type="entry name" value="G_PROTEIN_RECEP_F1_2"/>
    <property type="match status" value="1"/>
</dbReference>
<feature type="transmembrane region" description="Helical" evidence="9">
    <location>
        <begin position="253"/>
        <end position="278"/>
    </location>
</feature>
<dbReference type="PANTHER" id="PTHR24229">
    <property type="entry name" value="NEUROPEPTIDES RECEPTOR"/>
    <property type="match status" value="1"/>
</dbReference>
<name>A0AA39H508_9BILA</name>
<feature type="transmembrane region" description="Helical" evidence="9">
    <location>
        <begin position="73"/>
        <end position="94"/>
    </location>
</feature>
<reference evidence="11" key="1">
    <citation type="submission" date="2023-06" db="EMBL/GenBank/DDBJ databases">
        <title>Genomic analysis of the entomopathogenic nematode Steinernema hermaphroditum.</title>
        <authorList>
            <person name="Schwarz E.M."/>
            <person name="Heppert J.K."/>
            <person name="Baniya A."/>
            <person name="Schwartz H.T."/>
            <person name="Tan C.-H."/>
            <person name="Antoshechkin I."/>
            <person name="Sternberg P.W."/>
            <person name="Goodrich-Blair H."/>
            <person name="Dillman A.R."/>
        </authorList>
    </citation>
    <scope>NUCLEOTIDE SEQUENCE</scope>
    <source>
        <strain evidence="11">PS9179</strain>
        <tissue evidence="11">Whole animal</tissue>
    </source>
</reference>
<dbReference type="GO" id="GO:0004930">
    <property type="term" value="F:G protein-coupled receptor activity"/>
    <property type="evidence" value="ECO:0007669"/>
    <property type="project" value="UniProtKB-KW"/>
</dbReference>
<proteinExistence type="predicted"/>
<keyword evidence="12" id="KW-1185">Reference proteome</keyword>
<keyword evidence="5" id="KW-0297">G-protein coupled receptor</keyword>
<keyword evidence="8" id="KW-0807">Transducer</keyword>
<gene>
    <name evidence="11" type="ORF">QR680_002799</name>
</gene>
<keyword evidence="2" id="KW-1003">Cell membrane</keyword>
<comment type="subcellular location">
    <subcellularLocation>
        <location evidence="1">Cell membrane</location>
        <topology evidence="1">Multi-pass membrane protein</topology>
    </subcellularLocation>
</comment>
<evidence type="ECO:0000256" key="1">
    <source>
        <dbReference type="ARBA" id="ARBA00004651"/>
    </source>
</evidence>
<accession>A0AA39H508</accession>
<dbReference type="AlphaFoldDB" id="A0AA39H508"/>
<dbReference type="GO" id="GO:0005886">
    <property type="term" value="C:plasma membrane"/>
    <property type="evidence" value="ECO:0007669"/>
    <property type="project" value="UniProtKB-SubCell"/>
</dbReference>
<evidence type="ECO:0000313" key="11">
    <source>
        <dbReference type="EMBL" id="KAK0398894.1"/>
    </source>
</evidence>
<feature type="transmembrane region" description="Helical" evidence="9">
    <location>
        <begin position="298"/>
        <end position="320"/>
    </location>
</feature>
<dbReference type="GO" id="GO:0042277">
    <property type="term" value="F:peptide binding"/>
    <property type="evidence" value="ECO:0007669"/>
    <property type="project" value="TreeGrafter"/>
</dbReference>
<comment type="caution">
    <text evidence="11">The sequence shown here is derived from an EMBL/GenBank/DDBJ whole genome shotgun (WGS) entry which is preliminary data.</text>
</comment>
<keyword evidence="3 9" id="KW-0812">Transmembrane</keyword>
<feature type="transmembrane region" description="Helical" evidence="9">
    <location>
        <begin position="32"/>
        <end position="52"/>
    </location>
</feature>
<evidence type="ECO:0000256" key="6">
    <source>
        <dbReference type="ARBA" id="ARBA00023136"/>
    </source>
</evidence>
<protein>
    <recommendedName>
        <fullName evidence="10">G-protein coupled receptors family 1 profile domain-containing protein</fullName>
    </recommendedName>
</protein>
<feature type="domain" description="G-protein coupled receptors family 1 profile" evidence="10">
    <location>
        <begin position="48"/>
        <end position="312"/>
    </location>
</feature>
<evidence type="ECO:0000256" key="9">
    <source>
        <dbReference type="SAM" id="Phobius"/>
    </source>
</evidence>
<feature type="transmembrane region" description="Helical" evidence="9">
    <location>
        <begin position="152"/>
        <end position="175"/>
    </location>
</feature>
<dbReference type="InterPro" id="IPR017452">
    <property type="entry name" value="GPCR_Rhodpsn_7TM"/>
</dbReference>
<dbReference type="SUPFAM" id="SSF81321">
    <property type="entry name" value="Family A G protein-coupled receptor-like"/>
    <property type="match status" value="1"/>
</dbReference>
<sequence>MAEVSSVQDNQSLYNKIDALYPPTDEPTPPTLANTVLLLACFTIGIAGNASQLALQIYTNRFAISQPSELSQYYISILHVVYFLISIALPSVIIENLVNMWMFGMVTCASHFILVTSGRAVIGWIVVFIVADQAILHCQLWSKLKRVTHRSAFIASLIFLFVFVALIVAPSLFFIKVTVYEEYGLIPNFRIDTYTCSTILPKHLSLYTNAFALIFDYILPITIVIVLITVFLGKVNTRRNSSSHVNQWKINSFIMLLATLHFFAYLPHWTAILLLFVAENWSLQMPDWVLVVLKQLVLLLPHLTAAFAWIPLSSLSTLLADRARSMYSESYGKFTRQKRQTGVWAEESVF</sequence>
<evidence type="ECO:0000256" key="4">
    <source>
        <dbReference type="ARBA" id="ARBA00022989"/>
    </source>
</evidence>
<evidence type="ECO:0000256" key="7">
    <source>
        <dbReference type="ARBA" id="ARBA00023170"/>
    </source>
</evidence>
<dbReference type="EMBL" id="JAUCMV010000005">
    <property type="protein sequence ID" value="KAK0398894.1"/>
    <property type="molecule type" value="Genomic_DNA"/>
</dbReference>
<dbReference type="GO" id="GO:0043005">
    <property type="term" value="C:neuron projection"/>
    <property type="evidence" value="ECO:0007669"/>
    <property type="project" value="TreeGrafter"/>
</dbReference>
<evidence type="ECO:0000256" key="5">
    <source>
        <dbReference type="ARBA" id="ARBA00023040"/>
    </source>
</evidence>
<organism evidence="11 12">
    <name type="scientific">Steinernema hermaphroditum</name>
    <dbReference type="NCBI Taxonomy" id="289476"/>
    <lineage>
        <taxon>Eukaryota</taxon>
        <taxon>Metazoa</taxon>
        <taxon>Ecdysozoa</taxon>
        <taxon>Nematoda</taxon>
        <taxon>Chromadorea</taxon>
        <taxon>Rhabditida</taxon>
        <taxon>Tylenchina</taxon>
        <taxon>Panagrolaimomorpha</taxon>
        <taxon>Strongyloidoidea</taxon>
        <taxon>Steinernematidae</taxon>
        <taxon>Steinernema</taxon>
    </lineage>
</organism>
<evidence type="ECO:0000256" key="3">
    <source>
        <dbReference type="ARBA" id="ARBA00022692"/>
    </source>
</evidence>
<dbReference type="CDD" id="cd00637">
    <property type="entry name" value="7tm_classA_rhodopsin-like"/>
    <property type="match status" value="1"/>
</dbReference>
<dbReference type="PANTHER" id="PTHR24229:SF40">
    <property type="entry name" value="ALLATOSTATIN C RECEPTOR 1-RELATED"/>
    <property type="match status" value="1"/>
</dbReference>
<keyword evidence="6 9" id="KW-0472">Membrane</keyword>
<feature type="transmembrane region" description="Helical" evidence="9">
    <location>
        <begin position="210"/>
        <end position="232"/>
    </location>
</feature>